<dbReference type="Proteomes" id="UP001209878">
    <property type="component" value="Unassembled WGS sequence"/>
</dbReference>
<reference evidence="3" key="1">
    <citation type="journal article" date="2023" name="Mol. Biol. Evol.">
        <title>Third-Generation Sequencing Reveals the Adaptive Role of the Epigenome in Three Deep-Sea Polychaetes.</title>
        <authorList>
            <person name="Perez M."/>
            <person name="Aroh O."/>
            <person name="Sun Y."/>
            <person name="Lan Y."/>
            <person name="Juniper S.K."/>
            <person name="Young C.R."/>
            <person name="Angers B."/>
            <person name="Qian P.Y."/>
        </authorList>
    </citation>
    <scope>NUCLEOTIDE SEQUENCE</scope>
    <source>
        <strain evidence="3">R07B-5</strain>
    </source>
</reference>
<proteinExistence type="predicted"/>
<feature type="coiled-coil region" evidence="1">
    <location>
        <begin position="258"/>
        <end position="368"/>
    </location>
</feature>
<accession>A0AAD9L545</accession>
<keyword evidence="1" id="KW-0175">Coiled coil</keyword>
<protein>
    <submittedName>
        <fullName evidence="3">Uncharacterized protein</fullName>
    </submittedName>
</protein>
<feature type="coiled-coil region" evidence="1">
    <location>
        <begin position="397"/>
        <end position="424"/>
    </location>
</feature>
<feature type="compositionally biased region" description="Polar residues" evidence="2">
    <location>
        <begin position="479"/>
        <end position="496"/>
    </location>
</feature>
<evidence type="ECO:0000313" key="3">
    <source>
        <dbReference type="EMBL" id="KAK2183096.1"/>
    </source>
</evidence>
<feature type="compositionally biased region" description="Basic residues" evidence="2">
    <location>
        <begin position="561"/>
        <end position="575"/>
    </location>
</feature>
<keyword evidence="4" id="KW-1185">Reference proteome</keyword>
<feature type="region of interest" description="Disordered" evidence="2">
    <location>
        <begin position="443"/>
        <end position="581"/>
    </location>
</feature>
<organism evidence="3 4">
    <name type="scientific">Ridgeia piscesae</name>
    <name type="common">Tubeworm</name>
    <dbReference type="NCBI Taxonomy" id="27915"/>
    <lineage>
        <taxon>Eukaryota</taxon>
        <taxon>Metazoa</taxon>
        <taxon>Spiralia</taxon>
        <taxon>Lophotrochozoa</taxon>
        <taxon>Annelida</taxon>
        <taxon>Polychaeta</taxon>
        <taxon>Sedentaria</taxon>
        <taxon>Canalipalpata</taxon>
        <taxon>Sabellida</taxon>
        <taxon>Siboglinidae</taxon>
        <taxon>Ridgeia</taxon>
    </lineage>
</organism>
<evidence type="ECO:0000256" key="1">
    <source>
        <dbReference type="SAM" id="Coils"/>
    </source>
</evidence>
<sequence>MDQASRLRQHDNVQQQISAFEKLLQHAINRFSTEKLYVKLRTLTRVVGRLPVYAARSTVSLPDTGRLSSVRQLRDILDGADATTFSELGREEERQLLTYFQRFYGDIDYLRRLKKQFDYKIYRCLYEYYYDPGQELTEGDSGSEEPNDDSPSQDFGVIDVAFDERSDKEKLAYAVRELYNLNAKWDALLREEPLHMDCFDQDSYHEIVQFSQSSAFEPLLRLVPDIFVRAYKSVELAKIWWTAANKVYDFLPREHVHVSEYDSIVEQLRSDVEQMEEEVRTQEALLASLERDLRMLKTRENRCNVLGGEYDSVEARMKRASEQYGELMERRRRVLERLKLLDRGTSTYRSAQVDVRKLNGQLDLARQQHEQLSFKFDIIKQDFTLELELRPEFIRYVADVKEKMSEAKEAVAEVKQRKRTSEKRLALFRTNRERMRQIMTKHLRSASAGGAQDGDVRHEAASERQTSPTGAPTDESDGSDNQHTPLNQWSLDTSARNGFGECTPPISRGSVGTDSSEDVTSRSLPKTVAVSSQLPRQPLHASDQRAVHVKQYSSTSTPGVVRRKRGKRTLQTKHRSTADIN</sequence>
<dbReference type="PANTHER" id="PTHR35838:SF1">
    <property type="entry name" value="TRICHOHYALIN-LIKE"/>
    <property type="match status" value="1"/>
</dbReference>
<comment type="caution">
    <text evidence="3">The sequence shown here is derived from an EMBL/GenBank/DDBJ whole genome shotgun (WGS) entry which is preliminary data.</text>
</comment>
<gene>
    <name evidence="3" type="ORF">NP493_323g01040</name>
</gene>
<dbReference type="AlphaFoldDB" id="A0AAD9L545"/>
<name>A0AAD9L545_RIDPI</name>
<feature type="compositionally biased region" description="Polar residues" evidence="2">
    <location>
        <begin position="521"/>
        <end position="535"/>
    </location>
</feature>
<dbReference type="EMBL" id="JAODUO010000323">
    <property type="protein sequence ID" value="KAK2183096.1"/>
    <property type="molecule type" value="Genomic_DNA"/>
</dbReference>
<evidence type="ECO:0000313" key="4">
    <source>
        <dbReference type="Proteomes" id="UP001209878"/>
    </source>
</evidence>
<dbReference type="PANTHER" id="PTHR35838">
    <property type="entry name" value="CHROMOSOME 21, WHOLE GENOME SHOTGUN SEQUENCE"/>
    <property type="match status" value="1"/>
</dbReference>
<evidence type="ECO:0000256" key="2">
    <source>
        <dbReference type="SAM" id="MobiDB-lite"/>
    </source>
</evidence>